<dbReference type="PROSITE" id="PS51762">
    <property type="entry name" value="GH16_2"/>
    <property type="match status" value="1"/>
</dbReference>
<dbReference type="SUPFAM" id="SSF51197">
    <property type="entry name" value="Clavaminate synthase-like"/>
    <property type="match status" value="1"/>
</dbReference>
<dbReference type="AlphaFoldDB" id="A0A9W7STZ7"/>
<dbReference type="InterPro" id="IPR044861">
    <property type="entry name" value="IPNS-like_FE2OG_OXY"/>
</dbReference>
<dbReference type="PROSITE" id="PS51471">
    <property type="entry name" value="FE2OG_OXY"/>
    <property type="match status" value="1"/>
</dbReference>
<dbReference type="Pfam" id="PF00248">
    <property type="entry name" value="Aldo_ket_red"/>
    <property type="match status" value="1"/>
</dbReference>
<evidence type="ECO:0000313" key="5">
    <source>
        <dbReference type="EMBL" id="KAH9828851.1"/>
    </source>
</evidence>
<dbReference type="Pfam" id="PF03171">
    <property type="entry name" value="2OG-FeII_Oxy"/>
    <property type="match status" value="1"/>
</dbReference>
<dbReference type="SUPFAM" id="SSF51430">
    <property type="entry name" value="NAD(P)-linked oxidoreductase"/>
    <property type="match status" value="1"/>
</dbReference>
<dbReference type="GO" id="GO:0004553">
    <property type="term" value="F:hydrolase activity, hydrolyzing O-glycosyl compounds"/>
    <property type="evidence" value="ECO:0007669"/>
    <property type="project" value="InterPro"/>
</dbReference>
<dbReference type="EMBL" id="RIBY02001446">
    <property type="protein sequence ID" value="KAH9828851.1"/>
    <property type="molecule type" value="Genomic_DNA"/>
</dbReference>
<feature type="non-terminal residue" evidence="5">
    <location>
        <position position="859"/>
    </location>
</feature>
<dbReference type="GO" id="GO:0016491">
    <property type="term" value="F:oxidoreductase activity"/>
    <property type="evidence" value="ECO:0007669"/>
    <property type="project" value="UniProtKB-KW"/>
</dbReference>
<dbReference type="InterPro" id="IPR005123">
    <property type="entry name" value="Oxoglu/Fe-dep_dioxygenase_dom"/>
</dbReference>
<protein>
    <submittedName>
        <fullName evidence="5">Iron ascorbate-dependent oxidoreductase family protein</fullName>
    </submittedName>
</protein>
<organism evidence="5 6">
    <name type="scientific">Teratosphaeria destructans</name>
    <dbReference type="NCBI Taxonomy" id="418781"/>
    <lineage>
        <taxon>Eukaryota</taxon>
        <taxon>Fungi</taxon>
        <taxon>Dikarya</taxon>
        <taxon>Ascomycota</taxon>
        <taxon>Pezizomycotina</taxon>
        <taxon>Dothideomycetes</taxon>
        <taxon>Dothideomycetidae</taxon>
        <taxon>Mycosphaerellales</taxon>
        <taxon>Teratosphaeriaceae</taxon>
        <taxon>Teratosphaeria</taxon>
    </lineage>
</organism>
<comment type="caution">
    <text evidence="5">The sequence shown here is derived from an EMBL/GenBank/DDBJ whole genome shotgun (WGS) entry which is preliminary data.</text>
</comment>
<reference evidence="5 6" key="1">
    <citation type="journal article" date="2018" name="IMA Fungus">
        <title>IMA Genome-F 10: Nine draft genome sequences of Claviceps purpurea s.lat., including C. arundinis, C. humidiphila, and C. cf. spartinae, pseudomolecules for the pitch canker pathogen Fusarium circinatum, draft genome of Davidsoniella eucalypti, Grosmannia galeiformis, Quambalaria eucalypti, and Teratosphaeria destructans.</title>
        <authorList>
            <person name="Wingfield B.D."/>
            <person name="Liu M."/>
            <person name="Nguyen H.D."/>
            <person name="Lane F.A."/>
            <person name="Morgan S.W."/>
            <person name="De Vos L."/>
            <person name="Wilken P.M."/>
            <person name="Duong T.A."/>
            <person name="Aylward J."/>
            <person name="Coetzee M.P."/>
            <person name="Dadej K."/>
            <person name="De Beer Z.W."/>
            <person name="Findlay W."/>
            <person name="Havenga M."/>
            <person name="Kolarik M."/>
            <person name="Menzies J.G."/>
            <person name="Naidoo K."/>
            <person name="Pochopski O."/>
            <person name="Shoukouhi P."/>
            <person name="Santana Q.C."/>
            <person name="Seifert K.A."/>
            <person name="Soal N."/>
            <person name="Steenkamp E.T."/>
            <person name="Tatham C.T."/>
            <person name="van der Nest M.A."/>
            <person name="Wingfield M.J."/>
        </authorList>
    </citation>
    <scope>NUCLEOTIDE SEQUENCE [LARGE SCALE GENOMIC DNA]</scope>
    <source>
        <strain evidence="5">CMW44962</strain>
    </source>
</reference>
<name>A0A9W7STZ7_9PEZI</name>
<dbReference type="InterPro" id="IPR026992">
    <property type="entry name" value="DIOX_N"/>
</dbReference>
<dbReference type="Gene3D" id="2.60.120.330">
    <property type="entry name" value="B-lactam Antibiotic, Isopenicillin N Synthase, Chain"/>
    <property type="match status" value="1"/>
</dbReference>
<evidence type="ECO:0000256" key="1">
    <source>
        <dbReference type="ARBA" id="ARBA00008056"/>
    </source>
</evidence>
<dbReference type="InterPro" id="IPR000757">
    <property type="entry name" value="Beta-glucanase-like"/>
</dbReference>
<dbReference type="SUPFAM" id="SSF49899">
    <property type="entry name" value="Concanavalin A-like lectins/glucanases"/>
    <property type="match status" value="1"/>
</dbReference>
<sequence>MATSSEAREAAQAYLNERLAQGAGLEASRESLVPVIDIAPSFSPSLADRQAVARQIHDACVTSGFFHITGHDIAEETRQRILGLAKRYLRDQPQDKKEALHVKHSRYFRGYEPAAYTQTNPGDWSVQDAPRETKQAFNWAYEAGLDPTGGDGLYRELDGQAVNGNVWPSEDDLPGFYETVKEYYSQVLNLARHLFRLFALSLDLPEDYFDPMTTHPGGIGRLLYYPASPELSDQEQKGRPVGLGAHTDYECFTILLCSSVSGLEILSPHNAWIPAPAAPGGFLINVADFLMRWTNGRYKSTVHRVTPTREERFSVAFFFSVNYDQLVETLPSCSHPSEQENSGIKNVFGGGQVSEGRGFPNVEAVKEALDILEKHQVRHVDTASLYGESEEYLGQAGVGKRFIVDTKAKAGFAEGAAKAANVLADAENSKKLLQCTVDVYYLHAPSHDVPIEETLEAVNEIHKSGFFKRFGLSNFQAEDVQKVHDIATAKGYPLPQVYQGNYSAVARKQEELLFPTLRKLGISFYAYSPMAGGFLTKSKQDILDGKGRFDPSTWVGAMYSSMYGKTAMLDVLEKWEAIAKEEGVTRADLAYRWVKYHSALKKEHGDAIIVGPSGLQQLNETLEAINKGPLSEKAAKAVDALWEGIRDVAPLDNYHKTSTSCNPTEKTCPDDTGLDTTYYAVDFTTGSSSLASWSAATATNITFGDKGAEFTISQAGEAPTISSDFFFLFGRLSVTLQAAPGTGIVSSVVLESDDLDEIDWEWLGGDTTQVQTNFFGKGNTSTYDRATYETVATPQSTMHTYTVDWTSERIEWIVDGTTVRTLQSTDASTNRRVHLPADPHADQARQLVRRLLGRGRRHR</sequence>
<dbReference type="Pfam" id="PF14226">
    <property type="entry name" value="DIOX_N"/>
    <property type="match status" value="1"/>
</dbReference>
<dbReference type="CDD" id="cd19075">
    <property type="entry name" value="AKR_AKR7A1-5"/>
    <property type="match status" value="1"/>
</dbReference>
<gene>
    <name evidence="5" type="ORF">Tdes44962_MAKER09220</name>
</gene>
<dbReference type="Pfam" id="PF00722">
    <property type="entry name" value="Glyco_hydro_16"/>
    <property type="match status" value="1"/>
</dbReference>
<reference evidence="5 6" key="2">
    <citation type="journal article" date="2021" name="Curr. Genet.">
        <title>Genetic response to nitrogen starvation in the aggressive Eucalyptus foliar pathogen Teratosphaeria destructans.</title>
        <authorList>
            <person name="Havenga M."/>
            <person name="Wingfield B.D."/>
            <person name="Wingfield M.J."/>
            <person name="Dreyer L.L."/>
            <person name="Roets F."/>
            <person name="Aylward J."/>
        </authorList>
    </citation>
    <scope>NUCLEOTIDE SEQUENCE [LARGE SCALE GENOMIC DNA]</scope>
    <source>
        <strain evidence="5">CMW44962</strain>
    </source>
</reference>
<evidence type="ECO:0000259" key="4">
    <source>
        <dbReference type="PROSITE" id="PS51762"/>
    </source>
</evidence>
<feature type="domain" description="Fe2OG dioxygenase" evidence="3">
    <location>
        <begin position="212"/>
        <end position="321"/>
    </location>
</feature>
<dbReference type="PRINTS" id="PR00682">
    <property type="entry name" value="IPNSYNTHASE"/>
</dbReference>
<dbReference type="OrthoDB" id="288590at2759"/>
<evidence type="ECO:0000313" key="6">
    <source>
        <dbReference type="Proteomes" id="UP001138500"/>
    </source>
</evidence>
<feature type="domain" description="GH16" evidence="4">
    <location>
        <begin position="657"/>
        <end position="859"/>
    </location>
</feature>
<accession>A0A9W7STZ7</accession>
<comment type="similarity">
    <text evidence="1">Belongs to the iron/ascorbate-dependent oxidoreductase family.</text>
</comment>
<dbReference type="GO" id="GO:0005975">
    <property type="term" value="P:carbohydrate metabolic process"/>
    <property type="evidence" value="ECO:0007669"/>
    <property type="project" value="InterPro"/>
</dbReference>
<dbReference type="InterPro" id="IPR027443">
    <property type="entry name" value="IPNS-like_sf"/>
</dbReference>
<dbReference type="PANTHER" id="PTHR47990">
    <property type="entry name" value="2-OXOGLUTARATE (2OG) AND FE(II)-DEPENDENT OXYGENASE SUPERFAMILY PROTEIN-RELATED"/>
    <property type="match status" value="1"/>
</dbReference>
<dbReference type="Gene3D" id="3.20.20.100">
    <property type="entry name" value="NADP-dependent oxidoreductase domain"/>
    <property type="match status" value="1"/>
</dbReference>
<evidence type="ECO:0000256" key="2">
    <source>
        <dbReference type="ARBA" id="ARBA00023002"/>
    </source>
</evidence>
<proteinExistence type="inferred from homology"/>
<dbReference type="GO" id="GO:0044283">
    <property type="term" value="P:small molecule biosynthetic process"/>
    <property type="evidence" value="ECO:0007669"/>
    <property type="project" value="UniProtKB-ARBA"/>
</dbReference>
<dbReference type="Proteomes" id="UP001138500">
    <property type="component" value="Unassembled WGS sequence"/>
</dbReference>
<dbReference type="InterPro" id="IPR013320">
    <property type="entry name" value="ConA-like_dom_sf"/>
</dbReference>
<dbReference type="InterPro" id="IPR050231">
    <property type="entry name" value="Iron_ascorbate_oxido_reductase"/>
</dbReference>
<dbReference type="InterPro" id="IPR023210">
    <property type="entry name" value="NADP_OxRdtase_dom"/>
</dbReference>
<keyword evidence="2" id="KW-0560">Oxidoreductase</keyword>
<keyword evidence="6" id="KW-1185">Reference proteome</keyword>
<dbReference type="Gene3D" id="2.60.120.200">
    <property type="match status" value="1"/>
</dbReference>
<dbReference type="InterPro" id="IPR036812">
    <property type="entry name" value="NAD(P)_OxRdtase_dom_sf"/>
</dbReference>
<evidence type="ECO:0000259" key="3">
    <source>
        <dbReference type="PROSITE" id="PS51471"/>
    </source>
</evidence>